<sequence>MQERKEHNERQELMEKLLEDANIPALSFSWSQKGTRYSVASGKTDTSAPRPVDTNTLFQAASLSKPVSAAIVLDLVAQGKWDLDKPLFEYDESYGPLELRQPPYDEDYKKLTTAMIIGQCSGLANFGEDGDDGKKFIAKPNTRFCYSGVALDFLKQVIEKELKKDWEAIAQDFFKKAGMESSTFKRQLPGGLLHDIPRDVASAHKIDSSSSVLVPLPPFPDSYPGIPAGSLLTTANDYISFLQYCFKEEPLKSKLLKAVLSTLPAIPSKDPTSPPTSQVQWGLGMGLYRDNNSKKMIAFHWGNNTGSISFCAMDIATGDSVVSFANSTNGPTVFEQVAEPIVGHIKPLFEWLAQYCDFKDKISSNPAAIAETVRSIHSLAKTDSVEGIEITSRFKQGVKQLQDSDMTPTNADSKTSMNP</sequence>
<evidence type="ECO:0000313" key="4">
    <source>
        <dbReference type="Proteomes" id="UP000054725"/>
    </source>
</evidence>
<feature type="domain" description="Beta-lactamase-related" evidence="2">
    <location>
        <begin position="12"/>
        <end position="332"/>
    </location>
</feature>
<dbReference type="InterPro" id="IPR050491">
    <property type="entry name" value="AmpC-like"/>
</dbReference>
<dbReference type="OrthoDB" id="119951at2"/>
<evidence type="ECO:0000259" key="2">
    <source>
        <dbReference type="Pfam" id="PF00144"/>
    </source>
</evidence>
<keyword evidence="4" id="KW-1185">Reference proteome</keyword>
<dbReference type="PANTHER" id="PTHR46825">
    <property type="entry name" value="D-ALANYL-D-ALANINE-CARBOXYPEPTIDASE/ENDOPEPTIDASE AMPH"/>
    <property type="match status" value="1"/>
</dbReference>
<dbReference type="EMBL" id="LNYO01000024">
    <property type="protein sequence ID" value="KTD33046.1"/>
    <property type="molecule type" value="Genomic_DNA"/>
</dbReference>
<proteinExistence type="predicted"/>
<dbReference type="STRING" id="45070.Lnau_2694"/>
<dbReference type="PATRIC" id="fig|45070.6.peg.2845"/>
<dbReference type="Proteomes" id="UP000054725">
    <property type="component" value="Unassembled WGS sequence"/>
</dbReference>
<dbReference type="InterPro" id="IPR012338">
    <property type="entry name" value="Beta-lactam/transpept-like"/>
</dbReference>
<dbReference type="SUPFAM" id="SSF56601">
    <property type="entry name" value="beta-lactamase/transpeptidase-like"/>
    <property type="match status" value="1"/>
</dbReference>
<name>A0A0W0WLQ9_9GAMM</name>
<evidence type="ECO:0000256" key="1">
    <source>
        <dbReference type="SAM" id="MobiDB-lite"/>
    </source>
</evidence>
<accession>A0A0W0WLQ9</accession>
<protein>
    <submittedName>
        <fullName evidence="3">Putative secreted esterase</fullName>
    </submittedName>
</protein>
<gene>
    <name evidence="3" type="ORF">Lnau_2694</name>
</gene>
<dbReference type="PANTHER" id="PTHR46825:SF9">
    <property type="entry name" value="BETA-LACTAMASE-RELATED DOMAIN-CONTAINING PROTEIN"/>
    <property type="match status" value="1"/>
</dbReference>
<dbReference type="AlphaFoldDB" id="A0A0W0WLQ9"/>
<reference evidence="3 4" key="1">
    <citation type="submission" date="2015-11" db="EMBL/GenBank/DDBJ databases">
        <title>Genomic analysis of 38 Legionella species identifies large and diverse effector repertoires.</title>
        <authorList>
            <person name="Burstein D."/>
            <person name="Amaro F."/>
            <person name="Zusman T."/>
            <person name="Lifshitz Z."/>
            <person name="Cohen O."/>
            <person name="Gilbert J.A."/>
            <person name="Pupko T."/>
            <person name="Shuman H.A."/>
            <person name="Segal G."/>
        </authorList>
    </citation>
    <scope>NUCLEOTIDE SEQUENCE [LARGE SCALE GENOMIC DNA]</scope>
    <source>
        <strain evidence="3 4">ATCC 49506</strain>
    </source>
</reference>
<comment type="caution">
    <text evidence="3">The sequence shown here is derived from an EMBL/GenBank/DDBJ whole genome shotgun (WGS) entry which is preliminary data.</text>
</comment>
<feature type="region of interest" description="Disordered" evidence="1">
    <location>
        <begin position="399"/>
        <end position="419"/>
    </location>
</feature>
<dbReference type="Pfam" id="PF00144">
    <property type="entry name" value="Beta-lactamase"/>
    <property type="match status" value="1"/>
</dbReference>
<organism evidence="3 4">
    <name type="scientific">Legionella nautarum</name>
    <dbReference type="NCBI Taxonomy" id="45070"/>
    <lineage>
        <taxon>Bacteria</taxon>
        <taxon>Pseudomonadati</taxon>
        <taxon>Pseudomonadota</taxon>
        <taxon>Gammaproteobacteria</taxon>
        <taxon>Legionellales</taxon>
        <taxon>Legionellaceae</taxon>
        <taxon>Legionella</taxon>
    </lineage>
</organism>
<dbReference type="RefSeq" id="WP_058505670.1">
    <property type="nucleotide sequence ID" value="NZ_CAAAIF010000022.1"/>
</dbReference>
<evidence type="ECO:0000313" key="3">
    <source>
        <dbReference type="EMBL" id="KTD33046.1"/>
    </source>
</evidence>
<dbReference type="InterPro" id="IPR001466">
    <property type="entry name" value="Beta-lactam-related"/>
</dbReference>
<dbReference type="Gene3D" id="3.40.710.10">
    <property type="entry name" value="DD-peptidase/beta-lactamase superfamily"/>
    <property type="match status" value="1"/>
</dbReference>